<dbReference type="EMBL" id="JAVKGS010000001">
    <property type="protein sequence ID" value="MDR5691151.1"/>
    <property type="molecule type" value="Genomic_DNA"/>
</dbReference>
<feature type="domain" description="(S)-ureidoglycine aminohydrolase cupin" evidence="1">
    <location>
        <begin position="54"/>
        <end position="125"/>
    </location>
</feature>
<gene>
    <name evidence="2" type="ORF">RH861_03660</name>
</gene>
<evidence type="ECO:0000313" key="2">
    <source>
        <dbReference type="EMBL" id="MDR5691151.1"/>
    </source>
</evidence>
<dbReference type="SUPFAM" id="SSF51182">
    <property type="entry name" value="RmlC-like cupins"/>
    <property type="match status" value="1"/>
</dbReference>
<dbReference type="Proteomes" id="UP001260072">
    <property type="component" value="Unassembled WGS sequence"/>
</dbReference>
<dbReference type="InterPro" id="IPR011051">
    <property type="entry name" value="RmlC_Cupin_sf"/>
</dbReference>
<protein>
    <submittedName>
        <fullName evidence="2">Cupin domain-containing protein</fullName>
    </submittedName>
</protein>
<dbReference type="InterPro" id="IPR014710">
    <property type="entry name" value="RmlC-like_jellyroll"/>
</dbReference>
<dbReference type="RefSeq" id="WP_310519795.1">
    <property type="nucleotide sequence ID" value="NZ_BAABBS010000004.1"/>
</dbReference>
<dbReference type="Pfam" id="PF05899">
    <property type="entry name" value="Cupin_3"/>
    <property type="match status" value="1"/>
</dbReference>
<comment type="caution">
    <text evidence="2">The sequence shown here is derived from an EMBL/GenBank/DDBJ whole genome shotgun (WGS) entry which is preliminary data.</text>
</comment>
<keyword evidence="3" id="KW-1185">Reference proteome</keyword>
<evidence type="ECO:0000259" key="1">
    <source>
        <dbReference type="Pfam" id="PF05899"/>
    </source>
</evidence>
<sequence>MSGADGGLARLVAGAVTDAATLPLAHEPVPADQVVAGAPTTGYAPLDEPSADEAAGVGELGVWEMTPGAMRDTEVDEVFLVIGGAATVEFVDPALPPVELRPGSIVRLDAGMQTVWTVTETLRKLFIAR</sequence>
<name>A0ABU1FIC4_9MICO</name>
<dbReference type="Gene3D" id="2.60.120.10">
    <property type="entry name" value="Jelly Rolls"/>
    <property type="match status" value="1"/>
</dbReference>
<proteinExistence type="predicted"/>
<accession>A0ABU1FIC4</accession>
<organism evidence="2 3">
    <name type="scientific">Agromyces indicus</name>
    <dbReference type="NCBI Taxonomy" id="758919"/>
    <lineage>
        <taxon>Bacteria</taxon>
        <taxon>Bacillati</taxon>
        <taxon>Actinomycetota</taxon>
        <taxon>Actinomycetes</taxon>
        <taxon>Micrococcales</taxon>
        <taxon>Microbacteriaceae</taxon>
        <taxon>Agromyces</taxon>
    </lineage>
</organism>
<dbReference type="InterPro" id="IPR008579">
    <property type="entry name" value="UGlyAH_Cupin_dom"/>
</dbReference>
<evidence type="ECO:0000313" key="3">
    <source>
        <dbReference type="Proteomes" id="UP001260072"/>
    </source>
</evidence>
<reference evidence="3" key="1">
    <citation type="submission" date="2023-07" db="EMBL/GenBank/DDBJ databases">
        <title>Description of three actinobacteria isolated from air of manufacturing shop in a pharmaceutical factory.</title>
        <authorList>
            <person name="Zhang D.-F."/>
        </authorList>
    </citation>
    <scope>NUCLEOTIDE SEQUENCE [LARGE SCALE GENOMIC DNA]</scope>
    <source>
        <strain evidence="3">CCTCC AB 2011122</strain>
    </source>
</reference>